<dbReference type="EMBL" id="GBXM01039803">
    <property type="protein sequence ID" value="JAH68774.1"/>
    <property type="molecule type" value="Transcribed_RNA"/>
</dbReference>
<sequence>MIRICSKNLPKRSL</sequence>
<reference evidence="1" key="1">
    <citation type="submission" date="2014-11" db="EMBL/GenBank/DDBJ databases">
        <authorList>
            <person name="Amaro Gonzalez C."/>
        </authorList>
    </citation>
    <scope>NUCLEOTIDE SEQUENCE</scope>
</reference>
<accession>A0A0E9USF2</accession>
<protein>
    <submittedName>
        <fullName evidence="1">Uncharacterized protein</fullName>
    </submittedName>
</protein>
<proteinExistence type="predicted"/>
<organism evidence="1">
    <name type="scientific">Anguilla anguilla</name>
    <name type="common">European freshwater eel</name>
    <name type="synonym">Muraena anguilla</name>
    <dbReference type="NCBI Taxonomy" id="7936"/>
    <lineage>
        <taxon>Eukaryota</taxon>
        <taxon>Metazoa</taxon>
        <taxon>Chordata</taxon>
        <taxon>Craniata</taxon>
        <taxon>Vertebrata</taxon>
        <taxon>Euteleostomi</taxon>
        <taxon>Actinopterygii</taxon>
        <taxon>Neopterygii</taxon>
        <taxon>Teleostei</taxon>
        <taxon>Anguilliformes</taxon>
        <taxon>Anguillidae</taxon>
        <taxon>Anguilla</taxon>
    </lineage>
</organism>
<evidence type="ECO:0000313" key="1">
    <source>
        <dbReference type="EMBL" id="JAH68774.1"/>
    </source>
</evidence>
<name>A0A0E9USF2_ANGAN</name>
<reference evidence="1" key="2">
    <citation type="journal article" date="2015" name="Fish Shellfish Immunol.">
        <title>Early steps in the European eel (Anguilla anguilla)-Vibrio vulnificus interaction in the gills: Role of the RtxA13 toxin.</title>
        <authorList>
            <person name="Callol A."/>
            <person name="Pajuelo D."/>
            <person name="Ebbesson L."/>
            <person name="Teles M."/>
            <person name="MacKenzie S."/>
            <person name="Amaro C."/>
        </authorList>
    </citation>
    <scope>NUCLEOTIDE SEQUENCE</scope>
</reference>